<dbReference type="InterPro" id="IPR036695">
    <property type="entry name" value="Arg-tRNA-synth_N_sf"/>
</dbReference>
<dbReference type="InterPro" id="IPR009080">
    <property type="entry name" value="tRNAsynth_Ia_anticodon-bd"/>
</dbReference>
<keyword evidence="2" id="KW-0436">Ligase</keyword>
<dbReference type="NCBIfam" id="NF045898">
    <property type="entry name" value="ArgS_rel_codon"/>
    <property type="match status" value="1"/>
</dbReference>
<evidence type="ECO:0000256" key="5">
    <source>
        <dbReference type="ARBA" id="ARBA00049339"/>
    </source>
</evidence>
<dbReference type="Gene3D" id="3.30.1360.70">
    <property type="entry name" value="Arginyl tRNA synthetase N-terminal domain"/>
    <property type="match status" value="1"/>
</dbReference>
<protein>
    <recommendedName>
        <fullName evidence="1">arginine--tRNA ligase</fullName>
        <ecNumber evidence="1">6.1.1.19</ecNumber>
    </recommendedName>
</protein>
<dbReference type="EMBL" id="JAVRFE010000005">
    <property type="protein sequence ID" value="MDT0455241.1"/>
    <property type="molecule type" value="Genomic_DNA"/>
</dbReference>
<reference evidence="9" key="1">
    <citation type="submission" date="2024-05" db="EMBL/GenBank/DDBJ databases">
        <title>30 novel species of actinomycetes from the DSMZ collection.</title>
        <authorList>
            <person name="Nouioui I."/>
        </authorList>
    </citation>
    <scope>NUCLEOTIDE SEQUENCE</scope>
    <source>
        <strain evidence="9">DSM 41527</strain>
    </source>
</reference>
<feature type="domain" description="DALR anticodon binding" evidence="7">
    <location>
        <begin position="245"/>
        <end position="392"/>
    </location>
</feature>
<feature type="region of interest" description="Disordered" evidence="6">
    <location>
        <begin position="116"/>
        <end position="139"/>
    </location>
</feature>
<feature type="domain" description="Arginyl tRNA synthetase N-terminal" evidence="8">
    <location>
        <begin position="4"/>
        <end position="92"/>
    </location>
</feature>
<evidence type="ECO:0000313" key="10">
    <source>
        <dbReference type="Proteomes" id="UP001180551"/>
    </source>
</evidence>
<evidence type="ECO:0000256" key="6">
    <source>
        <dbReference type="SAM" id="MobiDB-lite"/>
    </source>
</evidence>
<dbReference type="PANTHER" id="PTHR11956">
    <property type="entry name" value="ARGINYL-TRNA SYNTHETASE"/>
    <property type="match status" value="1"/>
</dbReference>
<dbReference type="Gene3D" id="1.10.730.10">
    <property type="entry name" value="Isoleucyl-tRNA Synthetase, Domain 1"/>
    <property type="match status" value="1"/>
</dbReference>
<dbReference type="SUPFAM" id="SSF47323">
    <property type="entry name" value="Anticodon-binding domain of a subclass of class I aminoacyl-tRNA synthetases"/>
    <property type="match status" value="1"/>
</dbReference>
<dbReference type="PANTHER" id="PTHR11956:SF5">
    <property type="entry name" value="ARGININE--TRNA LIGASE, CYTOPLASMIC"/>
    <property type="match status" value="1"/>
</dbReference>
<evidence type="ECO:0000256" key="4">
    <source>
        <dbReference type="ARBA" id="ARBA00022840"/>
    </source>
</evidence>
<dbReference type="InterPro" id="IPR001278">
    <property type="entry name" value="Arg-tRNA-ligase"/>
</dbReference>
<keyword evidence="10" id="KW-1185">Reference proteome</keyword>
<dbReference type="InterPro" id="IPR005148">
    <property type="entry name" value="Arg-tRNA-synth_N"/>
</dbReference>
<evidence type="ECO:0000259" key="7">
    <source>
        <dbReference type="SMART" id="SM00836"/>
    </source>
</evidence>
<evidence type="ECO:0000256" key="2">
    <source>
        <dbReference type="ARBA" id="ARBA00022598"/>
    </source>
</evidence>
<accession>A0ABU2T1Y9</accession>
<dbReference type="RefSeq" id="WP_311622635.1">
    <property type="nucleotide sequence ID" value="NZ_JAVRFE010000005.1"/>
</dbReference>
<evidence type="ECO:0000259" key="8">
    <source>
        <dbReference type="SMART" id="SM01016"/>
    </source>
</evidence>
<dbReference type="Proteomes" id="UP001180551">
    <property type="component" value="Unassembled WGS sequence"/>
</dbReference>
<dbReference type="Pfam" id="PF05746">
    <property type="entry name" value="DALR_1"/>
    <property type="match status" value="1"/>
</dbReference>
<feature type="region of interest" description="Disordered" evidence="6">
    <location>
        <begin position="275"/>
        <end position="303"/>
    </location>
</feature>
<dbReference type="EC" id="6.1.1.19" evidence="1"/>
<comment type="caution">
    <text evidence="9">The sequence shown here is derived from an EMBL/GenBank/DDBJ whole genome shotgun (WGS) entry which is preliminary data.</text>
</comment>
<gene>
    <name evidence="9" type="ORF">RM550_05735</name>
</gene>
<proteinExistence type="predicted"/>
<evidence type="ECO:0000256" key="3">
    <source>
        <dbReference type="ARBA" id="ARBA00022741"/>
    </source>
</evidence>
<name>A0ABU2T1Y9_9ACTN</name>
<dbReference type="SMART" id="SM01016">
    <property type="entry name" value="Arg_tRNA_synt_N"/>
    <property type="match status" value="1"/>
</dbReference>
<feature type="compositionally biased region" description="Gly residues" evidence="6">
    <location>
        <begin position="126"/>
        <end position="135"/>
    </location>
</feature>
<dbReference type="Pfam" id="PF03485">
    <property type="entry name" value="Arg_tRNA_synt_N"/>
    <property type="match status" value="1"/>
</dbReference>
<keyword evidence="3" id="KW-0547">Nucleotide-binding</keyword>
<evidence type="ECO:0000256" key="1">
    <source>
        <dbReference type="ARBA" id="ARBA00012837"/>
    </source>
</evidence>
<feature type="compositionally biased region" description="Low complexity" evidence="6">
    <location>
        <begin position="284"/>
        <end position="303"/>
    </location>
</feature>
<dbReference type="SUPFAM" id="SSF55190">
    <property type="entry name" value="Arginyl-tRNA synthetase (ArgRS), N-terminal 'additional' domain"/>
    <property type="match status" value="1"/>
</dbReference>
<dbReference type="SMART" id="SM00836">
    <property type="entry name" value="DALR_1"/>
    <property type="match status" value="1"/>
</dbReference>
<dbReference type="InterPro" id="IPR008909">
    <property type="entry name" value="DALR_anticod-bd"/>
</dbReference>
<comment type="catalytic activity">
    <reaction evidence="5">
        <text>tRNA(Arg) + L-arginine + ATP = L-arginyl-tRNA(Arg) + AMP + diphosphate</text>
        <dbReference type="Rhea" id="RHEA:20301"/>
        <dbReference type="Rhea" id="RHEA-COMP:9658"/>
        <dbReference type="Rhea" id="RHEA-COMP:9673"/>
        <dbReference type="ChEBI" id="CHEBI:30616"/>
        <dbReference type="ChEBI" id="CHEBI:32682"/>
        <dbReference type="ChEBI" id="CHEBI:33019"/>
        <dbReference type="ChEBI" id="CHEBI:78442"/>
        <dbReference type="ChEBI" id="CHEBI:78513"/>
        <dbReference type="ChEBI" id="CHEBI:456215"/>
        <dbReference type="EC" id="6.1.1.19"/>
    </reaction>
</comment>
<keyword evidence="4" id="KW-0067">ATP-binding</keyword>
<evidence type="ECO:0000313" key="9">
    <source>
        <dbReference type="EMBL" id="MDT0455241.1"/>
    </source>
</evidence>
<sequence>MTPAELSRTVLRSVRGAVEEQELSVPVPARIVVEPPPRPGCGDYASNVALQLAGPAGRPAREVAEILRKRLAGSAGIARVEIAGPGFLNFTLGDGALIALVRDVLAQGDGYGGTCAAQRPDDVGDAPGGGSGDGSGDAFDAHGSGDAIEGVLEGVFGPGAGSSAGGAREAVVGEVLGRIDAAAGPGGRRGGDRPALAPVPYDLATLTARLGSDEARWVLLRPAAHDPVRVPERPVQRESNPRFRVQYACARARALVRNAGELGFVSEPGNVGLPAAVDGGAADARPASQPSPRHPAASPSPSRSLHALQTLLATYPSVIDVAARLRAPDRVVRHLEATADAFFRWHDDFPPLPVGEQKPLAVHRARLALAEASGTVLANGLRLLGISAPAHL</sequence>
<organism evidence="9 10">
    <name type="scientific">Streptomyces mooreae</name>
    <dbReference type="NCBI Taxonomy" id="3075523"/>
    <lineage>
        <taxon>Bacteria</taxon>
        <taxon>Bacillati</taxon>
        <taxon>Actinomycetota</taxon>
        <taxon>Actinomycetes</taxon>
        <taxon>Kitasatosporales</taxon>
        <taxon>Streptomycetaceae</taxon>
        <taxon>Streptomyces</taxon>
    </lineage>
</organism>